<organism evidence="2 3">
    <name type="scientific">Siccirubricoccus deserti</name>
    <dbReference type="NCBI Taxonomy" id="2013562"/>
    <lineage>
        <taxon>Bacteria</taxon>
        <taxon>Pseudomonadati</taxon>
        <taxon>Pseudomonadota</taxon>
        <taxon>Alphaproteobacteria</taxon>
        <taxon>Acetobacterales</taxon>
        <taxon>Roseomonadaceae</taxon>
        <taxon>Siccirubricoccus</taxon>
    </lineage>
</organism>
<sequence length="68" mass="7913">AMRQRLRRAGRRSRYRLRKQVVEPVFGQIKAARGFRQFLLRGLEKVKHEWALVCTAHNLTKLARAAAA</sequence>
<feature type="non-terminal residue" evidence="2">
    <location>
        <position position="1"/>
    </location>
</feature>
<keyword evidence="3" id="KW-1185">Reference proteome</keyword>
<comment type="caution">
    <text evidence="2">The sequence shown here is derived from an EMBL/GenBank/DDBJ whole genome shotgun (WGS) entry which is preliminary data.</text>
</comment>
<accession>A0A9X0UK20</accession>
<protein>
    <submittedName>
        <fullName evidence="2">Transposase</fullName>
    </submittedName>
</protein>
<evidence type="ECO:0000259" key="1">
    <source>
        <dbReference type="Pfam" id="PF13751"/>
    </source>
</evidence>
<evidence type="ECO:0000313" key="3">
    <source>
        <dbReference type="Proteomes" id="UP000600101"/>
    </source>
</evidence>
<dbReference type="Proteomes" id="UP000600101">
    <property type="component" value="Unassembled WGS sequence"/>
</dbReference>
<evidence type="ECO:0000313" key="2">
    <source>
        <dbReference type="EMBL" id="MBC4018700.1"/>
    </source>
</evidence>
<name>A0A9X0UK20_9PROT</name>
<dbReference type="RefSeq" id="WP_186773443.1">
    <property type="nucleotide sequence ID" value="NZ_JACOMF010000073.1"/>
</dbReference>
<dbReference type="InterPro" id="IPR025668">
    <property type="entry name" value="Tnp_DDE_dom"/>
</dbReference>
<dbReference type="AlphaFoldDB" id="A0A9X0UK20"/>
<feature type="domain" description="Transposase DDE" evidence="1">
    <location>
        <begin position="2"/>
        <end position="63"/>
    </location>
</feature>
<proteinExistence type="predicted"/>
<gene>
    <name evidence="2" type="ORF">H7965_25915</name>
</gene>
<reference evidence="2" key="1">
    <citation type="submission" date="2020-08" db="EMBL/GenBank/DDBJ databases">
        <authorList>
            <person name="Hu Y."/>
            <person name="Nguyen S.V."/>
            <person name="Li F."/>
            <person name="Fanning S."/>
        </authorList>
    </citation>
    <scope>NUCLEOTIDE SEQUENCE</scope>
    <source>
        <strain evidence="2">SYSU D8009</strain>
    </source>
</reference>
<dbReference type="Pfam" id="PF13751">
    <property type="entry name" value="DDE_Tnp_1_6"/>
    <property type="match status" value="1"/>
</dbReference>
<dbReference type="PANTHER" id="PTHR33408">
    <property type="entry name" value="TRANSPOSASE"/>
    <property type="match status" value="1"/>
</dbReference>
<dbReference type="PANTHER" id="PTHR33408:SF2">
    <property type="entry name" value="TRANSPOSASE DDE DOMAIN-CONTAINING PROTEIN"/>
    <property type="match status" value="1"/>
</dbReference>
<dbReference type="EMBL" id="JACOMF010000073">
    <property type="protein sequence ID" value="MBC4018700.1"/>
    <property type="molecule type" value="Genomic_DNA"/>
</dbReference>